<feature type="region of interest" description="Disordered" evidence="1">
    <location>
        <begin position="17"/>
        <end position="51"/>
    </location>
</feature>
<proteinExistence type="predicted"/>
<evidence type="ECO:0008006" key="4">
    <source>
        <dbReference type="Google" id="ProtNLM"/>
    </source>
</evidence>
<accession>A0ABR1L3X4</accession>
<sequence length="146" mass="16693">MRASWLLLHFLSPSPLRGRGELKKKHRRQGKRTMRPRGQSSSRLCPPAPARKRWTDQLLRPARLDQARRAQSCAVCCVRRVVVRCGRHGRHIIPFSPTLPRFGLTHTHILCCAALRCALSRDAMGRRDATPLQSTHSTARAMLRCW</sequence>
<reference evidence="2 3" key="1">
    <citation type="submission" date="2024-04" db="EMBL/GenBank/DDBJ databases">
        <title>Phyllosticta paracitricarpa is synonymous to the EU quarantine fungus P. citricarpa based on phylogenomic analyses.</title>
        <authorList>
            <consortium name="Lawrence Berkeley National Laboratory"/>
            <person name="Van Ingen-Buijs V.A."/>
            <person name="Van Westerhoven A.C."/>
            <person name="Haridas S."/>
            <person name="Skiadas P."/>
            <person name="Martin F."/>
            <person name="Groenewald J.Z."/>
            <person name="Crous P.W."/>
            <person name="Seidl M.F."/>
        </authorList>
    </citation>
    <scope>NUCLEOTIDE SEQUENCE [LARGE SCALE GENOMIC DNA]</scope>
    <source>
        <strain evidence="2 3">CBS 122670</strain>
    </source>
</reference>
<dbReference type="Proteomes" id="UP001365128">
    <property type="component" value="Unassembled WGS sequence"/>
</dbReference>
<comment type="caution">
    <text evidence="2">The sequence shown here is derived from an EMBL/GenBank/DDBJ whole genome shotgun (WGS) entry which is preliminary data.</text>
</comment>
<keyword evidence="3" id="KW-1185">Reference proteome</keyword>
<evidence type="ECO:0000256" key="1">
    <source>
        <dbReference type="SAM" id="MobiDB-lite"/>
    </source>
</evidence>
<protein>
    <recommendedName>
        <fullName evidence="4">Secreted protein</fullName>
    </recommendedName>
</protein>
<evidence type="ECO:0000313" key="3">
    <source>
        <dbReference type="Proteomes" id="UP001365128"/>
    </source>
</evidence>
<feature type="compositionally biased region" description="Basic residues" evidence="1">
    <location>
        <begin position="22"/>
        <end position="35"/>
    </location>
</feature>
<dbReference type="EMBL" id="JBBPDW010000078">
    <property type="protein sequence ID" value="KAK7529308.1"/>
    <property type="molecule type" value="Genomic_DNA"/>
</dbReference>
<organism evidence="2 3">
    <name type="scientific">Phyllosticta citricarpa</name>
    <dbReference type="NCBI Taxonomy" id="55181"/>
    <lineage>
        <taxon>Eukaryota</taxon>
        <taxon>Fungi</taxon>
        <taxon>Dikarya</taxon>
        <taxon>Ascomycota</taxon>
        <taxon>Pezizomycotina</taxon>
        <taxon>Dothideomycetes</taxon>
        <taxon>Dothideomycetes incertae sedis</taxon>
        <taxon>Botryosphaeriales</taxon>
        <taxon>Phyllostictaceae</taxon>
        <taxon>Phyllosticta</taxon>
    </lineage>
</organism>
<gene>
    <name evidence="2" type="ORF">IWX46DRAFT_435419</name>
</gene>
<evidence type="ECO:0000313" key="2">
    <source>
        <dbReference type="EMBL" id="KAK7529308.1"/>
    </source>
</evidence>
<name>A0ABR1L3X4_9PEZI</name>